<evidence type="ECO:0000313" key="2">
    <source>
        <dbReference type="EMBL" id="SFX54750.1"/>
    </source>
</evidence>
<keyword evidence="1" id="KW-1133">Transmembrane helix</keyword>
<dbReference type="STRING" id="1122209.SAMN02745752_02030"/>
<gene>
    <name evidence="2" type="ORF">SAMN02745752_02030</name>
</gene>
<reference evidence="2 3" key="1">
    <citation type="submission" date="2016-11" db="EMBL/GenBank/DDBJ databases">
        <authorList>
            <person name="Jaros S."/>
            <person name="Januszkiewicz K."/>
            <person name="Wedrychowicz H."/>
        </authorList>
    </citation>
    <scope>NUCLEOTIDE SEQUENCE [LARGE SCALE GENOMIC DNA]</scope>
    <source>
        <strain evidence="2 3">DSM 21637</strain>
    </source>
</reference>
<sequence length="53" mass="5571">MDNLIITGLMAVAILAILGLGIKVIINFKSGSKSNFKNVQAGGDIVGRDKVQK</sequence>
<proteinExistence type="predicted"/>
<accession>A0A1K1XZ41</accession>
<keyword evidence="3" id="KW-1185">Reference proteome</keyword>
<evidence type="ECO:0000256" key="1">
    <source>
        <dbReference type="SAM" id="Phobius"/>
    </source>
</evidence>
<dbReference type="AlphaFoldDB" id="A0A1K1XZ41"/>
<keyword evidence="1" id="KW-0472">Membrane</keyword>
<evidence type="ECO:0000313" key="3">
    <source>
        <dbReference type="Proteomes" id="UP000182350"/>
    </source>
</evidence>
<feature type="transmembrane region" description="Helical" evidence="1">
    <location>
        <begin position="6"/>
        <end position="26"/>
    </location>
</feature>
<organism evidence="2 3">
    <name type="scientific">Marinospirillum alkaliphilum DSM 21637</name>
    <dbReference type="NCBI Taxonomy" id="1122209"/>
    <lineage>
        <taxon>Bacteria</taxon>
        <taxon>Pseudomonadati</taxon>
        <taxon>Pseudomonadota</taxon>
        <taxon>Gammaproteobacteria</taxon>
        <taxon>Oceanospirillales</taxon>
        <taxon>Oceanospirillaceae</taxon>
        <taxon>Marinospirillum</taxon>
    </lineage>
</organism>
<protein>
    <submittedName>
        <fullName evidence="2">Uncharacterized protein</fullName>
    </submittedName>
</protein>
<name>A0A1K1XZ41_9GAMM</name>
<dbReference type="Proteomes" id="UP000182350">
    <property type="component" value="Unassembled WGS sequence"/>
</dbReference>
<dbReference type="EMBL" id="FPJW01000007">
    <property type="protein sequence ID" value="SFX54750.1"/>
    <property type="molecule type" value="Genomic_DNA"/>
</dbReference>
<keyword evidence="1" id="KW-0812">Transmembrane</keyword>